<comment type="caution">
    <text evidence="3">The sequence shown here is derived from an EMBL/GenBank/DDBJ whole genome shotgun (WGS) entry which is preliminary data.</text>
</comment>
<dbReference type="PANTHER" id="PTHR48008:SF13">
    <property type="entry name" value="PROTEIN KINASE SUPERFAMILY PROTEIN"/>
    <property type="match status" value="1"/>
</dbReference>
<evidence type="ECO:0000313" key="4">
    <source>
        <dbReference type="Proteomes" id="UP001289374"/>
    </source>
</evidence>
<gene>
    <name evidence="3" type="ORF">Sango_0716400</name>
</gene>
<dbReference type="InterPro" id="IPR011009">
    <property type="entry name" value="Kinase-like_dom_sf"/>
</dbReference>
<keyword evidence="1" id="KW-1133">Transmembrane helix</keyword>
<feature type="domain" description="Protein kinase" evidence="2">
    <location>
        <begin position="75"/>
        <end position="292"/>
    </location>
</feature>
<dbReference type="Gene3D" id="1.10.510.10">
    <property type="entry name" value="Transferase(Phosphotransferase) domain 1"/>
    <property type="match status" value="1"/>
</dbReference>
<dbReference type="Pfam" id="PF00069">
    <property type="entry name" value="Pkinase"/>
    <property type="match status" value="1"/>
</dbReference>
<accession>A0AAE1X1E3</accession>
<dbReference type="SMART" id="SM00220">
    <property type="entry name" value="S_TKc"/>
    <property type="match status" value="1"/>
</dbReference>
<dbReference type="InterPro" id="IPR052451">
    <property type="entry name" value="Ser/Thr_kinase-like"/>
</dbReference>
<protein>
    <submittedName>
        <fullName evidence="3">Kinase-like protein TMKL1</fullName>
    </submittedName>
</protein>
<feature type="transmembrane region" description="Helical" evidence="1">
    <location>
        <begin position="7"/>
        <end position="27"/>
    </location>
</feature>
<organism evidence="3 4">
    <name type="scientific">Sesamum angolense</name>
    <dbReference type="NCBI Taxonomy" id="2727404"/>
    <lineage>
        <taxon>Eukaryota</taxon>
        <taxon>Viridiplantae</taxon>
        <taxon>Streptophyta</taxon>
        <taxon>Embryophyta</taxon>
        <taxon>Tracheophyta</taxon>
        <taxon>Spermatophyta</taxon>
        <taxon>Magnoliopsida</taxon>
        <taxon>eudicotyledons</taxon>
        <taxon>Gunneridae</taxon>
        <taxon>Pentapetalae</taxon>
        <taxon>asterids</taxon>
        <taxon>lamiids</taxon>
        <taxon>Lamiales</taxon>
        <taxon>Pedaliaceae</taxon>
        <taxon>Sesamum</taxon>
    </lineage>
</organism>
<keyword evidence="3" id="KW-0418">Kinase</keyword>
<evidence type="ECO:0000313" key="3">
    <source>
        <dbReference type="EMBL" id="KAK4403478.1"/>
    </source>
</evidence>
<keyword evidence="1" id="KW-0472">Membrane</keyword>
<keyword evidence="4" id="KW-1185">Reference proteome</keyword>
<sequence>MRHRHKLMLIIGLTSVTVLTILLFTVFCCRRRKAEHGSRDVESAFECKEGDGRVNTEDLIKFHGGEDLTVEEILDAPGEVIGKSSYGTLYRASLVNSDSLALLRFLRPTCTLRIKEVVAILELLGSVRHPNLVPLYAFYAGPRGEKLMVHPFYGPGNLAQFIKGQQMLESSASQGYKAPELMKMKDASKESDIYSLGVIFLELVTGKLAIDENSTPDQDFCLPGALRNAVLDDQIVNLYHPDILLGLSNDQRLVTEDRVLRFFQLAMACCSPTRFLRPDINQILEKLQEIGK</sequence>
<proteinExistence type="predicted"/>
<name>A0AAE1X1E3_9LAMI</name>
<dbReference type="PANTHER" id="PTHR48008">
    <property type="entry name" value="LEUCINE-RICH REPEAT RECEPTOR-LIKE PROTEIN KINASE IMK3-RELATED"/>
    <property type="match status" value="1"/>
</dbReference>
<dbReference type="AlphaFoldDB" id="A0AAE1X1E3"/>
<dbReference type="Proteomes" id="UP001289374">
    <property type="component" value="Unassembled WGS sequence"/>
</dbReference>
<keyword evidence="3" id="KW-0808">Transferase</keyword>
<dbReference type="InterPro" id="IPR000719">
    <property type="entry name" value="Prot_kinase_dom"/>
</dbReference>
<evidence type="ECO:0000256" key="1">
    <source>
        <dbReference type="SAM" id="Phobius"/>
    </source>
</evidence>
<dbReference type="SUPFAM" id="SSF56112">
    <property type="entry name" value="Protein kinase-like (PK-like)"/>
    <property type="match status" value="1"/>
</dbReference>
<reference evidence="3" key="1">
    <citation type="submission" date="2020-06" db="EMBL/GenBank/DDBJ databases">
        <authorList>
            <person name="Li T."/>
            <person name="Hu X."/>
            <person name="Zhang T."/>
            <person name="Song X."/>
            <person name="Zhang H."/>
            <person name="Dai N."/>
            <person name="Sheng W."/>
            <person name="Hou X."/>
            <person name="Wei L."/>
        </authorList>
    </citation>
    <scope>NUCLEOTIDE SEQUENCE</scope>
    <source>
        <strain evidence="3">K16</strain>
        <tissue evidence="3">Leaf</tissue>
    </source>
</reference>
<dbReference type="PROSITE" id="PS50011">
    <property type="entry name" value="PROTEIN_KINASE_DOM"/>
    <property type="match status" value="1"/>
</dbReference>
<dbReference type="EMBL" id="JACGWL010000004">
    <property type="protein sequence ID" value="KAK4403478.1"/>
    <property type="molecule type" value="Genomic_DNA"/>
</dbReference>
<reference evidence="3" key="2">
    <citation type="journal article" date="2024" name="Plant">
        <title>Genomic evolution and insights into agronomic trait innovations of Sesamum species.</title>
        <authorList>
            <person name="Miao H."/>
            <person name="Wang L."/>
            <person name="Qu L."/>
            <person name="Liu H."/>
            <person name="Sun Y."/>
            <person name="Le M."/>
            <person name="Wang Q."/>
            <person name="Wei S."/>
            <person name="Zheng Y."/>
            <person name="Lin W."/>
            <person name="Duan Y."/>
            <person name="Cao H."/>
            <person name="Xiong S."/>
            <person name="Wang X."/>
            <person name="Wei L."/>
            <person name="Li C."/>
            <person name="Ma Q."/>
            <person name="Ju M."/>
            <person name="Zhao R."/>
            <person name="Li G."/>
            <person name="Mu C."/>
            <person name="Tian Q."/>
            <person name="Mei H."/>
            <person name="Zhang T."/>
            <person name="Gao T."/>
            <person name="Zhang H."/>
        </authorList>
    </citation>
    <scope>NUCLEOTIDE SEQUENCE</scope>
    <source>
        <strain evidence="3">K16</strain>
    </source>
</reference>
<dbReference type="GO" id="GO:0005524">
    <property type="term" value="F:ATP binding"/>
    <property type="evidence" value="ECO:0007669"/>
    <property type="project" value="InterPro"/>
</dbReference>
<keyword evidence="1" id="KW-0812">Transmembrane</keyword>
<dbReference type="GO" id="GO:0004672">
    <property type="term" value="F:protein kinase activity"/>
    <property type="evidence" value="ECO:0007669"/>
    <property type="project" value="InterPro"/>
</dbReference>
<dbReference type="Gene3D" id="3.30.200.20">
    <property type="entry name" value="Phosphorylase Kinase, domain 1"/>
    <property type="match status" value="1"/>
</dbReference>
<evidence type="ECO:0000259" key="2">
    <source>
        <dbReference type="PROSITE" id="PS50011"/>
    </source>
</evidence>